<comment type="caution">
    <text evidence="1">The sequence shown here is derived from an EMBL/GenBank/DDBJ whole genome shotgun (WGS) entry which is preliminary data.</text>
</comment>
<keyword evidence="2" id="KW-1185">Reference proteome</keyword>
<name>A0ABR1DBY4_NECAM</name>
<reference evidence="1 2" key="1">
    <citation type="submission" date="2023-08" db="EMBL/GenBank/DDBJ databases">
        <title>A Necator americanus chromosomal reference genome.</title>
        <authorList>
            <person name="Ilik V."/>
            <person name="Petrzelkova K.J."/>
            <person name="Pardy F."/>
            <person name="Fuh T."/>
            <person name="Niatou-Singa F.S."/>
            <person name="Gouil Q."/>
            <person name="Baker L."/>
            <person name="Ritchie M.E."/>
            <person name="Jex A.R."/>
            <person name="Gazzola D."/>
            <person name="Li H."/>
            <person name="Toshio Fujiwara R."/>
            <person name="Zhan B."/>
            <person name="Aroian R.V."/>
            <person name="Pafco B."/>
            <person name="Schwarz E.M."/>
        </authorList>
    </citation>
    <scope>NUCLEOTIDE SEQUENCE [LARGE SCALE GENOMIC DNA]</scope>
    <source>
        <strain evidence="1 2">Aroian</strain>
        <tissue evidence="1">Whole animal</tissue>
    </source>
</reference>
<dbReference type="EMBL" id="JAVFWL010000004">
    <property type="protein sequence ID" value="KAK6747969.1"/>
    <property type="molecule type" value="Genomic_DNA"/>
</dbReference>
<evidence type="ECO:0000313" key="2">
    <source>
        <dbReference type="Proteomes" id="UP001303046"/>
    </source>
</evidence>
<evidence type="ECO:0000313" key="1">
    <source>
        <dbReference type="EMBL" id="KAK6747969.1"/>
    </source>
</evidence>
<gene>
    <name evidence="1" type="primary">Necator_chrIV.g14193</name>
    <name evidence="1" type="ORF">RB195_000899</name>
</gene>
<organism evidence="1 2">
    <name type="scientific">Necator americanus</name>
    <name type="common">Human hookworm</name>
    <dbReference type="NCBI Taxonomy" id="51031"/>
    <lineage>
        <taxon>Eukaryota</taxon>
        <taxon>Metazoa</taxon>
        <taxon>Ecdysozoa</taxon>
        <taxon>Nematoda</taxon>
        <taxon>Chromadorea</taxon>
        <taxon>Rhabditida</taxon>
        <taxon>Rhabditina</taxon>
        <taxon>Rhabditomorpha</taxon>
        <taxon>Strongyloidea</taxon>
        <taxon>Ancylostomatidae</taxon>
        <taxon>Bunostominae</taxon>
        <taxon>Necator</taxon>
    </lineage>
</organism>
<protein>
    <submittedName>
        <fullName evidence="1">Uncharacterized protein</fullName>
    </submittedName>
</protein>
<proteinExistence type="predicted"/>
<dbReference type="Proteomes" id="UP001303046">
    <property type="component" value="Unassembled WGS sequence"/>
</dbReference>
<sequence>MGPVNASKFKRNHHRHQLTWQKSILLNPEEQRKIKILNLQLKYVLMRKMPHSESRKSSAVWDVPFDSIVQLFSATVLQEEKDTSSTEDMTFLKAEEWRTKFRQRVSIQVGVRTRKKLCSADSFIKCIKDATKEPLPVLGLEKKLDFVSGEQGSICK</sequence>
<accession>A0ABR1DBY4</accession>